<dbReference type="InterPro" id="IPR005259">
    <property type="entry name" value="PriA"/>
</dbReference>
<dbReference type="SMART" id="SM00487">
    <property type="entry name" value="DEXDc"/>
    <property type="match status" value="1"/>
</dbReference>
<dbReference type="CDD" id="cd17929">
    <property type="entry name" value="DEXHc_priA"/>
    <property type="match status" value="1"/>
</dbReference>
<protein>
    <recommendedName>
        <fullName evidence="12">Replication restart protein PriA</fullName>
    </recommendedName>
    <alternativeName>
        <fullName evidence="12">ATP-dependent DNA helicase PriA</fullName>
        <ecNumber evidence="12">5.6.2.4</ecNumber>
    </alternativeName>
    <alternativeName>
        <fullName evidence="12">DNA 3'-5' helicase PriA</fullName>
    </alternativeName>
</protein>
<dbReference type="InterPro" id="IPR042115">
    <property type="entry name" value="PriA_3primeBD_sf"/>
</dbReference>
<keyword evidence="7 12" id="KW-0862">Zinc</keyword>
<dbReference type="FunFam" id="3.40.50.300:FF:000489">
    <property type="entry name" value="Primosome assembly protein PriA"/>
    <property type="match status" value="1"/>
</dbReference>
<feature type="binding site" evidence="12">
    <location>
        <position position="527"/>
    </location>
    <ligand>
        <name>Zn(2+)</name>
        <dbReference type="ChEBI" id="CHEBI:29105"/>
        <label>2</label>
    </ligand>
</feature>
<dbReference type="Pfam" id="PF00270">
    <property type="entry name" value="DEAD"/>
    <property type="match status" value="1"/>
</dbReference>
<evidence type="ECO:0000313" key="15">
    <source>
        <dbReference type="Proteomes" id="UP000610760"/>
    </source>
</evidence>
<keyword evidence="8 12" id="KW-0067">ATP-binding</keyword>
<dbReference type="SUPFAM" id="SSF52540">
    <property type="entry name" value="P-loop containing nucleoside triphosphate hydrolases"/>
    <property type="match status" value="2"/>
</dbReference>
<dbReference type="InterPro" id="IPR027417">
    <property type="entry name" value="P-loop_NTPase"/>
</dbReference>
<dbReference type="GO" id="GO:0003677">
    <property type="term" value="F:DNA binding"/>
    <property type="evidence" value="ECO:0007669"/>
    <property type="project" value="UniProtKB-UniRule"/>
</dbReference>
<dbReference type="InterPro" id="IPR041222">
    <property type="entry name" value="PriA_3primeBD"/>
</dbReference>
<evidence type="ECO:0000256" key="2">
    <source>
        <dbReference type="ARBA" id="ARBA00022705"/>
    </source>
</evidence>
<dbReference type="PROSITE" id="PS51192">
    <property type="entry name" value="HELICASE_ATP_BIND_1"/>
    <property type="match status" value="1"/>
</dbReference>
<evidence type="ECO:0000256" key="12">
    <source>
        <dbReference type="HAMAP-Rule" id="MF_00983"/>
    </source>
</evidence>
<proteinExistence type="inferred from homology"/>
<evidence type="ECO:0000256" key="8">
    <source>
        <dbReference type="ARBA" id="ARBA00022840"/>
    </source>
</evidence>
<dbReference type="Pfam" id="PF00271">
    <property type="entry name" value="Helicase_C"/>
    <property type="match status" value="1"/>
</dbReference>
<accession>A0A926E3P2</accession>
<feature type="binding site" evidence="12">
    <location>
        <position position="548"/>
    </location>
    <ligand>
        <name>Zn(2+)</name>
        <dbReference type="ChEBI" id="CHEBI:29105"/>
        <label>2</label>
    </ligand>
</feature>
<evidence type="ECO:0000259" key="13">
    <source>
        <dbReference type="PROSITE" id="PS51192"/>
    </source>
</evidence>
<comment type="caution">
    <text evidence="14">The sequence shown here is derived from an EMBL/GenBank/DDBJ whole genome shotgun (WGS) entry which is preliminary data.</text>
</comment>
<evidence type="ECO:0000256" key="9">
    <source>
        <dbReference type="ARBA" id="ARBA00023125"/>
    </source>
</evidence>
<keyword evidence="10 12" id="KW-0413">Isomerase</keyword>
<evidence type="ECO:0000256" key="5">
    <source>
        <dbReference type="ARBA" id="ARBA00022801"/>
    </source>
</evidence>
<dbReference type="PANTHER" id="PTHR30580:SF0">
    <property type="entry name" value="PRIMOSOMAL PROTEIN N"/>
    <property type="match status" value="1"/>
</dbReference>
<dbReference type="SMART" id="SM00490">
    <property type="entry name" value="HELICc"/>
    <property type="match status" value="1"/>
</dbReference>
<keyword evidence="15" id="KW-1185">Reference proteome</keyword>
<evidence type="ECO:0000256" key="3">
    <source>
        <dbReference type="ARBA" id="ARBA00022723"/>
    </source>
</evidence>
<dbReference type="Gene3D" id="3.40.50.300">
    <property type="entry name" value="P-loop containing nucleotide triphosphate hydrolases"/>
    <property type="match status" value="2"/>
</dbReference>
<keyword evidence="3 12" id="KW-0479">Metal-binding</keyword>
<dbReference type="GO" id="GO:0005524">
    <property type="term" value="F:ATP binding"/>
    <property type="evidence" value="ECO:0007669"/>
    <property type="project" value="UniProtKB-UniRule"/>
</dbReference>
<dbReference type="GO" id="GO:0006302">
    <property type="term" value="P:double-strand break repair"/>
    <property type="evidence" value="ECO:0007669"/>
    <property type="project" value="InterPro"/>
</dbReference>
<dbReference type="RefSeq" id="WP_249293831.1">
    <property type="nucleotide sequence ID" value="NZ_JACRSV010000001.1"/>
</dbReference>
<dbReference type="Pfam" id="PF18319">
    <property type="entry name" value="Zn_ribbon_PriA"/>
    <property type="match status" value="1"/>
</dbReference>
<reference evidence="14" key="1">
    <citation type="submission" date="2020-08" db="EMBL/GenBank/DDBJ databases">
        <title>Genome public.</title>
        <authorList>
            <person name="Liu C."/>
            <person name="Sun Q."/>
        </authorList>
    </citation>
    <scope>NUCLEOTIDE SEQUENCE</scope>
    <source>
        <strain evidence="14">NSJ-33</strain>
    </source>
</reference>
<feature type="binding site" evidence="12">
    <location>
        <position position="558"/>
    </location>
    <ligand>
        <name>Zn(2+)</name>
        <dbReference type="ChEBI" id="CHEBI:29105"/>
        <label>1</label>
    </ligand>
</feature>
<evidence type="ECO:0000313" key="14">
    <source>
        <dbReference type="EMBL" id="MBC8558935.1"/>
    </source>
</evidence>
<evidence type="ECO:0000256" key="1">
    <source>
        <dbReference type="ARBA" id="ARBA00022515"/>
    </source>
</evidence>
<dbReference type="PANTHER" id="PTHR30580">
    <property type="entry name" value="PRIMOSOMAL PROTEIN N"/>
    <property type="match status" value="1"/>
</dbReference>
<dbReference type="InterPro" id="IPR040498">
    <property type="entry name" value="PriA_CRR"/>
</dbReference>
<feature type="binding site" evidence="12">
    <location>
        <position position="561"/>
    </location>
    <ligand>
        <name>Zn(2+)</name>
        <dbReference type="ChEBI" id="CHEBI:29105"/>
        <label>1</label>
    </ligand>
</feature>
<evidence type="ECO:0000256" key="6">
    <source>
        <dbReference type="ARBA" id="ARBA00022806"/>
    </source>
</evidence>
<keyword evidence="1 12" id="KW-0639">Primosome</keyword>
<comment type="similarity">
    <text evidence="12">Belongs to the helicase family. PriA subfamily.</text>
</comment>
<keyword evidence="5 12" id="KW-0378">Hydrolase</keyword>
<feature type="binding site" evidence="12">
    <location>
        <position position="521"/>
    </location>
    <ligand>
        <name>Zn(2+)</name>
        <dbReference type="ChEBI" id="CHEBI:29105"/>
        <label>1</label>
    </ligand>
</feature>
<keyword evidence="6 12" id="KW-0347">Helicase</keyword>
<name>A0A926E3P2_9FIRM</name>
<dbReference type="GO" id="GO:0008270">
    <property type="term" value="F:zinc ion binding"/>
    <property type="evidence" value="ECO:0007669"/>
    <property type="project" value="UniProtKB-UniRule"/>
</dbReference>
<dbReference type="Gene3D" id="3.40.1440.60">
    <property type="entry name" value="PriA, 3(prime) DNA-binding domain"/>
    <property type="match status" value="1"/>
</dbReference>
<dbReference type="EC" id="5.6.2.4" evidence="12"/>
<dbReference type="GO" id="GO:0043138">
    <property type="term" value="F:3'-5' DNA helicase activity"/>
    <property type="evidence" value="ECO:0007669"/>
    <property type="project" value="UniProtKB-EC"/>
</dbReference>
<dbReference type="Pfam" id="PF18074">
    <property type="entry name" value="PriA_C"/>
    <property type="match status" value="1"/>
</dbReference>
<evidence type="ECO:0000256" key="4">
    <source>
        <dbReference type="ARBA" id="ARBA00022741"/>
    </source>
</evidence>
<dbReference type="HAMAP" id="MF_00983">
    <property type="entry name" value="PriA"/>
    <property type="match status" value="1"/>
</dbReference>
<comment type="subunit">
    <text evidence="12">Component of the replication restart primosome.</text>
</comment>
<dbReference type="EMBL" id="JACRSV010000001">
    <property type="protein sequence ID" value="MBC8558935.1"/>
    <property type="molecule type" value="Genomic_DNA"/>
</dbReference>
<dbReference type="InterPro" id="IPR001650">
    <property type="entry name" value="Helicase_C-like"/>
</dbReference>
<feature type="binding site" evidence="12">
    <location>
        <position position="545"/>
    </location>
    <ligand>
        <name>Zn(2+)</name>
        <dbReference type="ChEBI" id="CHEBI:29105"/>
        <label>2</label>
    </ligand>
</feature>
<dbReference type="Proteomes" id="UP000610760">
    <property type="component" value="Unassembled WGS sequence"/>
</dbReference>
<evidence type="ECO:0000256" key="10">
    <source>
        <dbReference type="ARBA" id="ARBA00023235"/>
    </source>
</evidence>
<comment type="catalytic activity">
    <reaction evidence="11 12">
        <text>ATP + H2O = ADP + phosphate + H(+)</text>
        <dbReference type="Rhea" id="RHEA:13065"/>
        <dbReference type="ChEBI" id="CHEBI:15377"/>
        <dbReference type="ChEBI" id="CHEBI:15378"/>
        <dbReference type="ChEBI" id="CHEBI:30616"/>
        <dbReference type="ChEBI" id="CHEBI:43474"/>
        <dbReference type="ChEBI" id="CHEBI:456216"/>
        <dbReference type="EC" id="5.6.2.4"/>
    </reaction>
</comment>
<gene>
    <name evidence="12 14" type="primary">priA</name>
    <name evidence="14" type="ORF">H8710_02510</name>
</gene>
<feature type="binding site" evidence="12">
    <location>
        <position position="518"/>
    </location>
    <ligand>
        <name>Zn(2+)</name>
        <dbReference type="ChEBI" id="CHEBI:29105"/>
        <label>1</label>
    </ligand>
</feature>
<dbReference type="FunFam" id="3.40.1440.60:FF:000001">
    <property type="entry name" value="Primosomal protein N"/>
    <property type="match status" value="1"/>
</dbReference>
<feature type="binding site" evidence="12">
    <location>
        <position position="530"/>
    </location>
    <ligand>
        <name>Zn(2+)</name>
        <dbReference type="ChEBI" id="CHEBI:29105"/>
        <label>2</label>
    </ligand>
</feature>
<dbReference type="GO" id="GO:1990077">
    <property type="term" value="C:primosome complex"/>
    <property type="evidence" value="ECO:0007669"/>
    <property type="project" value="UniProtKB-UniRule"/>
</dbReference>
<keyword evidence="9 12" id="KW-0238">DNA-binding</keyword>
<dbReference type="GO" id="GO:0006310">
    <property type="term" value="P:DNA recombination"/>
    <property type="evidence" value="ECO:0007669"/>
    <property type="project" value="InterPro"/>
</dbReference>
<dbReference type="InterPro" id="IPR041236">
    <property type="entry name" value="PriA_C"/>
</dbReference>
<keyword evidence="4 12" id="KW-0547">Nucleotide-binding</keyword>
<dbReference type="InterPro" id="IPR011545">
    <property type="entry name" value="DEAD/DEAH_box_helicase_dom"/>
</dbReference>
<keyword evidence="2 12" id="KW-0235">DNA replication</keyword>
<organism evidence="14 15">
    <name type="scientific">Fumia xinanensis</name>
    <dbReference type="NCBI Taxonomy" id="2763659"/>
    <lineage>
        <taxon>Bacteria</taxon>
        <taxon>Bacillati</taxon>
        <taxon>Bacillota</taxon>
        <taxon>Clostridia</taxon>
        <taxon>Eubacteriales</taxon>
        <taxon>Oscillospiraceae</taxon>
        <taxon>Fumia</taxon>
    </lineage>
</organism>
<dbReference type="NCBIfam" id="TIGR00595">
    <property type="entry name" value="priA"/>
    <property type="match status" value="1"/>
</dbReference>
<sequence>MELIADVAVESALFHFDQLYSYRIPEEFAGRVARGMRVMVPYGRANRPVQGMVFHLEEREPPKGVRLKSVEAVLDNEPVLDEEGFALAEYMADTTFCSYYDAIRCMLPVGLSVSAKVEYLPSGKLSDVERAALSQEEQTLLAGMQSLSSPRESEVFFWGKNGSANRKIADTLAEKGILRKENLLSRKVGDKNQKMVRICEDVNLESLSCTPKQQDVLTVLQTVGAAADKELCYHAGVTDAVIKTLEKKGIVEYFYREVYRRPKEVERQTPPEDFVLSKGQREVFEGLLSLYQENAPYAALLFGVTGSGKTQVFIELIRAALKDGKQVIMLVPEISLTPQMLEKFRGYFGDDVAVMHSSLSLGERLDEYKRVKLGDAKIVIGTRSSVFAPAKNLGLIIMDEEGEHSYKSDMTPRYHARDIAKFRCVRHNALLLMASATPSLESYYYAKTGRYRLFTLNERYGAATLPDVRIVDMRVEEQNYNFSPLSDEFSEALLENFNKREQSIVLINRRGYSTFGVCIDCGEAVKCPNCSITLTYHKVNGYFMCHYCGYSQRLQVPCASCGSKHVKLMGAGTQKIEDLIKSRIPGAKILRMDTDTTYSRYAYEEKFSQFERGEQDIMIGTQMVAKGLNFPNVTLVGVLNGDQYLYSNDYRCGEKTFSLITQVVGRSGRYEKKGRAYIQTVSPDNSVIVSAAKQDYEAFYREEIAIRKTALQPPFCDLMAVCFSGLDEESAKKSADDFYALLRQEILAQKEKLPVVLLGVTQAGIYRLNGKFRYRIILKCKNNRKFRDLVRRVVSKASHNRIFGKNTVTIDFNGEIN</sequence>
<comment type="function">
    <text evidence="12">Initiates the restart of stalled replication forks, which reloads the replicative helicase on sites other than the origin of replication. Recognizes and binds to abandoned replication forks and remodels them to uncover a helicase loading site. Promotes assembly of the primosome at these replication forks.</text>
</comment>
<feature type="domain" description="Helicase ATP-binding" evidence="13">
    <location>
        <begin position="290"/>
        <end position="456"/>
    </location>
</feature>
<comment type="cofactor">
    <cofactor evidence="12">
        <name>Zn(2+)</name>
        <dbReference type="ChEBI" id="CHEBI:29105"/>
    </cofactor>
    <text evidence="12">Binds 2 zinc ions per subunit.</text>
</comment>
<dbReference type="GO" id="GO:0016787">
    <property type="term" value="F:hydrolase activity"/>
    <property type="evidence" value="ECO:0007669"/>
    <property type="project" value="UniProtKB-KW"/>
</dbReference>
<dbReference type="CDD" id="cd18804">
    <property type="entry name" value="SF2_C_priA"/>
    <property type="match status" value="1"/>
</dbReference>
<dbReference type="InterPro" id="IPR014001">
    <property type="entry name" value="Helicase_ATP-bd"/>
</dbReference>
<evidence type="ECO:0000256" key="7">
    <source>
        <dbReference type="ARBA" id="ARBA00022833"/>
    </source>
</evidence>
<dbReference type="GO" id="GO:0006270">
    <property type="term" value="P:DNA replication initiation"/>
    <property type="evidence" value="ECO:0007669"/>
    <property type="project" value="TreeGrafter"/>
</dbReference>
<dbReference type="Pfam" id="PF17764">
    <property type="entry name" value="PriA_3primeBD"/>
    <property type="match status" value="1"/>
</dbReference>
<dbReference type="GO" id="GO:0006269">
    <property type="term" value="P:DNA replication, synthesis of primer"/>
    <property type="evidence" value="ECO:0007669"/>
    <property type="project" value="UniProtKB-KW"/>
</dbReference>
<comment type="catalytic activity">
    <reaction evidence="12">
        <text>Couples ATP hydrolysis with the unwinding of duplex DNA by translocating in the 3'-5' direction.</text>
        <dbReference type="EC" id="5.6.2.4"/>
    </reaction>
</comment>
<evidence type="ECO:0000256" key="11">
    <source>
        <dbReference type="ARBA" id="ARBA00048988"/>
    </source>
</evidence>
<dbReference type="AlphaFoldDB" id="A0A926E3P2"/>